<evidence type="ECO:0008006" key="4">
    <source>
        <dbReference type="Google" id="ProtNLM"/>
    </source>
</evidence>
<organism evidence="2 3">
    <name type="scientific">Brachyspira pilosicoli P43/6/78</name>
    <dbReference type="NCBI Taxonomy" id="1042417"/>
    <lineage>
        <taxon>Bacteria</taxon>
        <taxon>Pseudomonadati</taxon>
        <taxon>Spirochaetota</taxon>
        <taxon>Spirochaetia</taxon>
        <taxon>Brachyspirales</taxon>
        <taxon>Brachyspiraceae</taxon>
        <taxon>Brachyspira</taxon>
    </lineage>
</organism>
<keyword evidence="3" id="KW-1185">Reference proteome</keyword>
<sequence length="149" mass="17329">MKKRLILLFVLLFSSLLIAQPYGPGHGRGMRGGGRGMHRGTDKLGPDALRFLQMAGIVLTEEQTKKVYDIAIKFVQEEESIRLEIEKIDYSIREELIKDNPNRNMLKNLIKSKKDYEAERDYLKMVRDLDIINVLTPQQRSQLHNCKMR</sequence>
<dbReference type="Gene3D" id="1.20.120.1490">
    <property type="match status" value="1"/>
</dbReference>
<dbReference type="KEGG" id="bpip:BPP43_03740"/>
<accession>A0A3B6VJG2</accession>
<gene>
    <name evidence="2" type="ORF">BPP43_03740</name>
</gene>
<evidence type="ECO:0000256" key="1">
    <source>
        <dbReference type="SAM" id="SignalP"/>
    </source>
</evidence>
<feature type="chain" id="PRO_5017426302" description="Periplasmic heavy metal sensor" evidence="1">
    <location>
        <begin position="20"/>
        <end position="149"/>
    </location>
</feature>
<dbReference type="GeneID" id="56440771"/>
<evidence type="ECO:0000313" key="3">
    <source>
        <dbReference type="Proteomes" id="UP000010793"/>
    </source>
</evidence>
<protein>
    <recommendedName>
        <fullName evidence="4">Periplasmic heavy metal sensor</fullName>
    </recommendedName>
</protein>
<dbReference type="EMBL" id="CP002873">
    <property type="protein sequence ID" value="AGA66040.1"/>
    <property type="molecule type" value="Genomic_DNA"/>
</dbReference>
<name>A0A3B6VJG2_BRAPL</name>
<dbReference type="AlphaFoldDB" id="A0A3B6VJG2"/>
<evidence type="ECO:0000313" key="2">
    <source>
        <dbReference type="EMBL" id="AGA66040.1"/>
    </source>
</evidence>
<dbReference type="Proteomes" id="UP000010793">
    <property type="component" value="Chromosome"/>
</dbReference>
<feature type="signal peptide" evidence="1">
    <location>
        <begin position="1"/>
        <end position="19"/>
    </location>
</feature>
<keyword evidence="1" id="KW-0732">Signal</keyword>
<proteinExistence type="predicted"/>
<reference evidence="2 3" key="1">
    <citation type="journal article" date="2013" name="Genome Announc.">
        <title>Complete Genome Sequence of the Porcine Strain Brachyspira pilosicoli P43/6/78(T.).</title>
        <authorList>
            <person name="Lin C."/>
            <person name="den Bakker H.C."/>
            <person name="Suzuki H."/>
            <person name="Lefebure T."/>
            <person name="Ponnala L."/>
            <person name="Sun Q."/>
            <person name="Stanhope M.J."/>
            <person name="Wiedmann M."/>
            <person name="Duhamel G.E."/>
        </authorList>
    </citation>
    <scope>NUCLEOTIDE SEQUENCE [LARGE SCALE GENOMIC DNA]</scope>
    <source>
        <strain evidence="2 3">P43/6/78</strain>
    </source>
</reference>
<dbReference type="RefSeq" id="WP_013245145.1">
    <property type="nucleotide sequence ID" value="NC_019908.1"/>
</dbReference>